<evidence type="ECO:0000256" key="1">
    <source>
        <dbReference type="SAM" id="SignalP"/>
    </source>
</evidence>
<dbReference type="Proteomes" id="UP000016584">
    <property type="component" value="Unassembled WGS sequence"/>
</dbReference>
<reference evidence="2 3" key="1">
    <citation type="journal article" date="2013" name="Genome Announc.">
        <title>The Draft Genome Sequence of Sphingomonas paucimobilis Strain HER1398 (Proteobacteria), Host to the Giant PAU Phage, Indicates That It Is a Member of the Genus Sphingobacterium (Bacteroidetes).</title>
        <authorList>
            <person name="White R.A.III."/>
            <person name="Suttle C.A."/>
        </authorList>
    </citation>
    <scope>NUCLEOTIDE SEQUENCE [LARGE SCALE GENOMIC DNA]</scope>
    <source>
        <strain evidence="2 3">HER1398</strain>
    </source>
</reference>
<dbReference type="OrthoDB" id="9830437at2"/>
<evidence type="ECO:0000313" key="3">
    <source>
        <dbReference type="Proteomes" id="UP000016584"/>
    </source>
</evidence>
<keyword evidence="3" id="KW-1185">Reference proteome</keyword>
<organism evidence="2 3">
    <name type="scientific">Sphingobacterium paucimobilis HER1398</name>
    <dbReference type="NCBI Taxonomy" id="1346330"/>
    <lineage>
        <taxon>Bacteria</taxon>
        <taxon>Pseudomonadati</taxon>
        <taxon>Bacteroidota</taxon>
        <taxon>Sphingobacteriia</taxon>
        <taxon>Sphingobacteriales</taxon>
        <taxon>Sphingobacteriaceae</taxon>
        <taxon>Sphingobacterium</taxon>
    </lineage>
</organism>
<dbReference type="STRING" id="1346330.M472_18050"/>
<accession>U2JDC6</accession>
<name>U2JDC6_9SPHI</name>
<dbReference type="PATRIC" id="fig|1346330.5.peg.568"/>
<evidence type="ECO:0008006" key="4">
    <source>
        <dbReference type="Google" id="ProtNLM"/>
    </source>
</evidence>
<keyword evidence="1" id="KW-0732">Signal</keyword>
<dbReference type="AlphaFoldDB" id="U2JDC6"/>
<protein>
    <recommendedName>
        <fullName evidence="4">SPOR domain-containing protein</fullName>
    </recommendedName>
</protein>
<feature type="chain" id="PRO_5004628467" description="SPOR domain-containing protein" evidence="1">
    <location>
        <begin position="20"/>
        <end position="134"/>
    </location>
</feature>
<evidence type="ECO:0000313" key="2">
    <source>
        <dbReference type="EMBL" id="ERJ60663.1"/>
    </source>
</evidence>
<comment type="caution">
    <text evidence="2">The sequence shown here is derived from an EMBL/GenBank/DDBJ whole genome shotgun (WGS) entry which is preliminary data.</text>
</comment>
<dbReference type="RefSeq" id="WP_021068761.1">
    <property type="nucleotide sequence ID" value="NZ_ATDL01000004.1"/>
</dbReference>
<gene>
    <name evidence="2" type="ORF">M472_18050</name>
</gene>
<feature type="signal peptide" evidence="1">
    <location>
        <begin position="1"/>
        <end position="19"/>
    </location>
</feature>
<sequence length="134" mass="15737">MKKLFLFTIAFLLSITLFAQKSKIKTKYYYALGWEHLPMPEQSATNKQPLVSNIFGLRCEEDRQPNKTGITNELNDYYRAYLSKSRRFNGLNRAIAFGPFDTWDEAEKHRRKSIADYNQNWRPILLTDFSVGCD</sequence>
<proteinExistence type="predicted"/>
<dbReference type="EMBL" id="ATDL01000004">
    <property type="protein sequence ID" value="ERJ60663.1"/>
    <property type="molecule type" value="Genomic_DNA"/>
</dbReference>